<comment type="caution">
    <text evidence="2">The sequence shown here is derived from an EMBL/GenBank/DDBJ whole genome shotgun (WGS) entry which is preliminary data.</text>
</comment>
<dbReference type="InterPro" id="IPR002110">
    <property type="entry name" value="Ankyrin_rpt"/>
</dbReference>
<protein>
    <recommendedName>
        <fullName evidence="5">Ankyrin</fullName>
    </recommendedName>
</protein>
<dbReference type="SUPFAM" id="SSF48403">
    <property type="entry name" value="Ankyrin repeat"/>
    <property type="match status" value="1"/>
</dbReference>
<dbReference type="EMBL" id="CAJOBI010057075">
    <property type="protein sequence ID" value="CAF4398789.1"/>
    <property type="molecule type" value="Genomic_DNA"/>
</dbReference>
<evidence type="ECO:0000313" key="3">
    <source>
        <dbReference type="EMBL" id="CAF4398789.1"/>
    </source>
</evidence>
<dbReference type="Pfam" id="PF00023">
    <property type="entry name" value="Ank"/>
    <property type="match status" value="1"/>
</dbReference>
<dbReference type="Proteomes" id="UP000676336">
    <property type="component" value="Unassembled WGS sequence"/>
</dbReference>
<evidence type="ECO:0000313" key="4">
    <source>
        <dbReference type="Proteomes" id="UP000676336"/>
    </source>
</evidence>
<dbReference type="PROSITE" id="PS50088">
    <property type="entry name" value="ANK_REPEAT"/>
    <property type="match status" value="1"/>
</dbReference>
<dbReference type="PROSITE" id="PS50297">
    <property type="entry name" value="ANK_REP_REGION"/>
    <property type="match status" value="1"/>
</dbReference>
<keyword evidence="1" id="KW-0040">ANK repeat</keyword>
<evidence type="ECO:0000313" key="2">
    <source>
        <dbReference type="EMBL" id="CAF4396345.1"/>
    </source>
</evidence>
<evidence type="ECO:0000256" key="1">
    <source>
        <dbReference type="PROSITE-ProRule" id="PRU00023"/>
    </source>
</evidence>
<proteinExistence type="predicted"/>
<feature type="non-terminal residue" evidence="2">
    <location>
        <position position="1"/>
    </location>
</feature>
<dbReference type="AlphaFoldDB" id="A0A8S2VF75"/>
<gene>
    <name evidence="2" type="ORF">SMN809_LOCUS30239</name>
    <name evidence="3" type="ORF">SMN809_LOCUS30348</name>
</gene>
<dbReference type="SMART" id="SM00248">
    <property type="entry name" value="ANK"/>
    <property type="match status" value="1"/>
</dbReference>
<sequence>LGADINHQNPDNKYTALHYAVSYNNDDAIRVLIDAGAKTNIRNSDVE</sequence>
<dbReference type="InterPro" id="IPR036770">
    <property type="entry name" value="Ankyrin_rpt-contain_sf"/>
</dbReference>
<evidence type="ECO:0008006" key="5">
    <source>
        <dbReference type="Google" id="ProtNLM"/>
    </source>
</evidence>
<name>A0A8S2VF75_9BILA</name>
<feature type="repeat" description="ANK" evidence="1">
    <location>
        <begin position="12"/>
        <end position="44"/>
    </location>
</feature>
<organism evidence="2 4">
    <name type="scientific">Rotaria magnacalcarata</name>
    <dbReference type="NCBI Taxonomy" id="392030"/>
    <lineage>
        <taxon>Eukaryota</taxon>
        <taxon>Metazoa</taxon>
        <taxon>Spiralia</taxon>
        <taxon>Gnathifera</taxon>
        <taxon>Rotifera</taxon>
        <taxon>Eurotatoria</taxon>
        <taxon>Bdelloidea</taxon>
        <taxon>Philodinida</taxon>
        <taxon>Philodinidae</taxon>
        <taxon>Rotaria</taxon>
    </lineage>
</organism>
<accession>A0A8S2VF75</accession>
<dbReference type="EMBL" id="CAJOBI010056505">
    <property type="protein sequence ID" value="CAF4396345.1"/>
    <property type="molecule type" value="Genomic_DNA"/>
</dbReference>
<reference evidence="2" key="1">
    <citation type="submission" date="2021-02" db="EMBL/GenBank/DDBJ databases">
        <authorList>
            <person name="Nowell W R."/>
        </authorList>
    </citation>
    <scope>NUCLEOTIDE SEQUENCE</scope>
</reference>
<dbReference type="Gene3D" id="1.25.40.20">
    <property type="entry name" value="Ankyrin repeat-containing domain"/>
    <property type="match status" value="1"/>
</dbReference>